<evidence type="ECO:0000256" key="3">
    <source>
        <dbReference type="ARBA" id="ARBA00009045"/>
    </source>
</evidence>
<comment type="catalytic activity">
    <reaction evidence="1">
        <text>Cleaves type-1 transmembrane domains using a catalytic dyad composed of serine and histidine that are contributed by different transmembrane domains.</text>
        <dbReference type="EC" id="3.4.21.105"/>
    </reaction>
</comment>
<gene>
    <name evidence="13" type="ORF">EKO27_g10876</name>
</gene>
<feature type="domain" description="Peptidase S54 rhomboid" evidence="12">
    <location>
        <begin position="50"/>
        <end position="191"/>
    </location>
</feature>
<keyword evidence="7" id="KW-0378">Hydrolase</keyword>
<sequence length="298" mass="32979">MPNIQSFNAQRARSYILRLPLFTRAMIVVMTVLAFVGVFWNPQDPWNIREWWALIPLELNLTTVHKSLLHAFFNILALTPLLERFETEFGTLTSLALFFGPLTAIPGLAYVLLERVAFGGNNAVLGASIWVFLLLGMEGVRTFKTNPYLVIGTYHVPTWTTPLFMTVFVQAIVPGTSFLGHLCGVGTGYLCTHKHPLLYVADMNALTKKKLLSWLGVLEETGPAGMDSTGGGEPAESAGSATALRQRGSEDIWPIWGVTHERFHQQQHDADEHNREHTATRPVAKRERGVARAGGACV</sequence>
<dbReference type="GO" id="GO:0016020">
    <property type="term" value="C:membrane"/>
    <property type="evidence" value="ECO:0007669"/>
    <property type="project" value="UniProtKB-SubCell"/>
</dbReference>
<dbReference type="AlphaFoldDB" id="A0A439CPZ6"/>
<evidence type="ECO:0000259" key="12">
    <source>
        <dbReference type="Pfam" id="PF01694"/>
    </source>
</evidence>
<dbReference type="InterPro" id="IPR035952">
    <property type="entry name" value="Rhomboid-like_sf"/>
</dbReference>
<evidence type="ECO:0000256" key="10">
    <source>
        <dbReference type="SAM" id="MobiDB-lite"/>
    </source>
</evidence>
<comment type="caution">
    <text evidence="13">The sequence shown here is derived from an EMBL/GenBank/DDBJ whole genome shotgun (WGS) entry which is preliminary data.</text>
</comment>
<evidence type="ECO:0000256" key="9">
    <source>
        <dbReference type="ARBA" id="ARBA00023136"/>
    </source>
</evidence>
<keyword evidence="9 11" id="KW-0472">Membrane</keyword>
<dbReference type="GO" id="GO:0004252">
    <property type="term" value="F:serine-type endopeptidase activity"/>
    <property type="evidence" value="ECO:0007669"/>
    <property type="project" value="InterPro"/>
</dbReference>
<name>A0A439CPZ6_9PEZI</name>
<dbReference type="EMBL" id="RYZI01000607">
    <property type="protein sequence ID" value="RWA04228.1"/>
    <property type="molecule type" value="Genomic_DNA"/>
</dbReference>
<keyword evidence="5" id="KW-0645">Protease</keyword>
<accession>A0A439CPZ6</accession>
<evidence type="ECO:0000256" key="1">
    <source>
        <dbReference type="ARBA" id="ARBA00000156"/>
    </source>
</evidence>
<evidence type="ECO:0000256" key="11">
    <source>
        <dbReference type="SAM" id="Phobius"/>
    </source>
</evidence>
<dbReference type="PANTHER" id="PTHR43066:SF1">
    <property type="entry name" value="RHOMBOID PROTEIN 2"/>
    <property type="match status" value="1"/>
</dbReference>
<comment type="similarity">
    <text evidence="3">Belongs to the peptidase S54 family.</text>
</comment>
<evidence type="ECO:0000313" key="13">
    <source>
        <dbReference type="EMBL" id="RWA04228.1"/>
    </source>
</evidence>
<keyword evidence="14" id="KW-1185">Reference proteome</keyword>
<feature type="transmembrane region" description="Helical" evidence="11">
    <location>
        <begin position="118"/>
        <end position="137"/>
    </location>
</feature>
<feature type="transmembrane region" description="Helical" evidence="11">
    <location>
        <begin position="89"/>
        <end position="112"/>
    </location>
</feature>
<evidence type="ECO:0000256" key="5">
    <source>
        <dbReference type="ARBA" id="ARBA00022670"/>
    </source>
</evidence>
<evidence type="ECO:0000256" key="6">
    <source>
        <dbReference type="ARBA" id="ARBA00022692"/>
    </source>
</evidence>
<protein>
    <recommendedName>
        <fullName evidence="4">rhomboid protease</fullName>
        <ecNumber evidence="4">3.4.21.105</ecNumber>
    </recommendedName>
</protein>
<keyword evidence="6 11" id="KW-0812">Transmembrane</keyword>
<dbReference type="SUPFAM" id="SSF144091">
    <property type="entry name" value="Rhomboid-like"/>
    <property type="match status" value="1"/>
</dbReference>
<keyword evidence="8 11" id="KW-1133">Transmembrane helix</keyword>
<feature type="region of interest" description="Disordered" evidence="10">
    <location>
        <begin position="264"/>
        <end position="298"/>
    </location>
</feature>
<dbReference type="Gene3D" id="1.20.1540.10">
    <property type="entry name" value="Rhomboid-like"/>
    <property type="match status" value="1"/>
</dbReference>
<dbReference type="EC" id="3.4.21.105" evidence="4"/>
<evidence type="ECO:0000313" key="14">
    <source>
        <dbReference type="Proteomes" id="UP000286045"/>
    </source>
</evidence>
<evidence type="ECO:0000256" key="2">
    <source>
        <dbReference type="ARBA" id="ARBA00004141"/>
    </source>
</evidence>
<evidence type="ECO:0000256" key="7">
    <source>
        <dbReference type="ARBA" id="ARBA00022801"/>
    </source>
</evidence>
<feature type="transmembrane region" description="Helical" evidence="11">
    <location>
        <begin position="21"/>
        <end position="40"/>
    </location>
</feature>
<dbReference type="Proteomes" id="UP000286045">
    <property type="component" value="Unassembled WGS sequence"/>
</dbReference>
<comment type="subcellular location">
    <subcellularLocation>
        <location evidence="2">Membrane</location>
        <topology evidence="2">Multi-pass membrane protein</topology>
    </subcellularLocation>
</comment>
<dbReference type="STRING" id="363999.A0A439CPZ6"/>
<evidence type="ECO:0000256" key="4">
    <source>
        <dbReference type="ARBA" id="ARBA00013039"/>
    </source>
</evidence>
<organism evidence="13 14">
    <name type="scientific">Xylaria grammica</name>
    <dbReference type="NCBI Taxonomy" id="363999"/>
    <lineage>
        <taxon>Eukaryota</taxon>
        <taxon>Fungi</taxon>
        <taxon>Dikarya</taxon>
        <taxon>Ascomycota</taxon>
        <taxon>Pezizomycotina</taxon>
        <taxon>Sordariomycetes</taxon>
        <taxon>Xylariomycetidae</taxon>
        <taxon>Xylariales</taxon>
        <taxon>Xylariaceae</taxon>
        <taxon>Xylaria</taxon>
    </lineage>
</organism>
<evidence type="ECO:0000256" key="8">
    <source>
        <dbReference type="ARBA" id="ARBA00022989"/>
    </source>
</evidence>
<reference evidence="13 14" key="1">
    <citation type="submission" date="2018-12" db="EMBL/GenBank/DDBJ databases">
        <title>Draft genome sequence of Xylaria grammica IHI A82.</title>
        <authorList>
            <person name="Buettner E."/>
            <person name="Kellner H."/>
        </authorList>
    </citation>
    <scope>NUCLEOTIDE SEQUENCE [LARGE SCALE GENOMIC DNA]</scope>
    <source>
        <strain evidence="13 14">IHI A82</strain>
    </source>
</reference>
<dbReference type="Pfam" id="PF01694">
    <property type="entry name" value="Rhomboid"/>
    <property type="match status" value="1"/>
</dbReference>
<dbReference type="InterPro" id="IPR022764">
    <property type="entry name" value="Peptidase_S54_rhomboid_dom"/>
</dbReference>
<dbReference type="GO" id="GO:0006508">
    <property type="term" value="P:proteolysis"/>
    <property type="evidence" value="ECO:0007669"/>
    <property type="project" value="UniProtKB-KW"/>
</dbReference>
<proteinExistence type="inferred from homology"/>
<feature type="compositionally biased region" description="Basic and acidic residues" evidence="10">
    <location>
        <begin position="264"/>
        <end position="290"/>
    </location>
</feature>
<dbReference type="PANTHER" id="PTHR43066">
    <property type="entry name" value="RHOMBOID-RELATED PROTEIN"/>
    <property type="match status" value="1"/>
</dbReference>